<reference evidence="4" key="1">
    <citation type="submission" date="2021-02" db="EMBL/GenBank/DDBJ databases">
        <authorList>
            <person name="Nowell W R."/>
        </authorList>
    </citation>
    <scope>NUCLEOTIDE SEQUENCE</scope>
</reference>
<proteinExistence type="predicted"/>
<comment type="caution">
    <text evidence="4">The sequence shown here is derived from an EMBL/GenBank/DDBJ whole genome shotgun (WGS) entry which is preliminary data.</text>
</comment>
<feature type="compositionally biased region" description="Polar residues" evidence="1">
    <location>
        <begin position="63"/>
        <end position="80"/>
    </location>
</feature>
<feature type="compositionally biased region" description="Basic and acidic residues" evidence="1">
    <location>
        <begin position="81"/>
        <end position="91"/>
    </location>
</feature>
<evidence type="ECO:0000313" key="4">
    <source>
        <dbReference type="EMBL" id="CAF4334228.1"/>
    </source>
</evidence>
<evidence type="ECO:0000313" key="2">
    <source>
        <dbReference type="EMBL" id="CAF3465768.1"/>
    </source>
</evidence>
<dbReference type="AlphaFoldDB" id="A0A820JWG8"/>
<protein>
    <submittedName>
        <fullName evidence="4">Uncharacterized protein</fullName>
    </submittedName>
</protein>
<feature type="region of interest" description="Disordered" evidence="1">
    <location>
        <begin position="59"/>
        <end position="111"/>
    </location>
</feature>
<dbReference type="OrthoDB" id="10037064at2759"/>
<accession>A0A820JWG8</accession>
<dbReference type="EMBL" id="CAJNYD010004633">
    <property type="protein sequence ID" value="CAF3614138.1"/>
    <property type="molecule type" value="Genomic_DNA"/>
</dbReference>
<dbReference type="Proteomes" id="UP000663851">
    <property type="component" value="Unassembled WGS sequence"/>
</dbReference>
<dbReference type="EMBL" id="CAJOBO010001073">
    <property type="protein sequence ID" value="CAF4334228.1"/>
    <property type="molecule type" value="Genomic_DNA"/>
</dbReference>
<feature type="compositionally biased region" description="Basic and acidic residues" evidence="1">
    <location>
        <begin position="14"/>
        <end position="26"/>
    </location>
</feature>
<gene>
    <name evidence="4" type="ORF">HFQ381_LOCUS15664</name>
    <name evidence="3" type="ORF">LUA448_LOCUS31083</name>
    <name evidence="2" type="ORF">TIS948_LOCUS32971</name>
</gene>
<dbReference type="Proteomes" id="UP000663833">
    <property type="component" value="Unassembled WGS sequence"/>
</dbReference>
<feature type="region of interest" description="Disordered" evidence="1">
    <location>
        <begin position="1"/>
        <end position="26"/>
    </location>
</feature>
<dbReference type="EMBL" id="CAJNXB010006095">
    <property type="protein sequence ID" value="CAF3465768.1"/>
    <property type="molecule type" value="Genomic_DNA"/>
</dbReference>
<dbReference type="Proteomes" id="UP000663825">
    <property type="component" value="Unassembled WGS sequence"/>
</dbReference>
<feature type="compositionally biased region" description="Polar residues" evidence="1">
    <location>
        <begin position="92"/>
        <end position="111"/>
    </location>
</feature>
<evidence type="ECO:0000256" key="1">
    <source>
        <dbReference type="SAM" id="MobiDB-lite"/>
    </source>
</evidence>
<evidence type="ECO:0000313" key="5">
    <source>
        <dbReference type="Proteomes" id="UP000663851"/>
    </source>
</evidence>
<sequence length="204" mass="22271">MGNSSSSTEEDEEDHIKRPIQPRRDGAKVVVRGSVYSGYQPPAQAVAELAKKRKTIIKHKSANYESTALQKPPETSTPSDENNKLSSEDPSKQFTTTVEPISPSSAQNSRAQLVLSPTMLQPNLNEVNAPSPNTFNDTAKPNSAPASSFEKGPVVCINYVVKPSDKNSRHIYELGNITVAHRMPTQSVASSGGRWYDNNYNKNA</sequence>
<evidence type="ECO:0000313" key="3">
    <source>
        <dbReference type="EMBL" id="CAF3614138.1"/>
    </source>
</evidence>
<name>A0A820JWG8_9BILA</name>
<organism evidence="4 5">
    <name type="scientific">Rotaria socialis</name>
    <dbReference type="NCBI Taxonomy" id="392032"/>
    <lineage>
        <taxon>Eukaryota</taxon>
        <taxon>Metazoa</taxon>
        <taxon>Spiralia</taxon>
        <taxon>Gnathifera</taxon>
        <taxon>Rotifera</taxon>
        <taxon>Eurotatoria</taxon>
        <taxon>Bdelloidea</taxon>
        <taxon>Philodinida</taxon>
        <taxon>Philodinidae</taxon>
        <taxon>Rotaria</taxon>
    </lineage>
</organism>